<sequence>MRLKGMTQLNVKIVLLTKSRKYNNYCIAGVDFHTGKWIRLVSSQADIHCAVPGVDLTYENGLQAEIFDIIEVELAKAVPQHFQPENYEYDSRYYWKKTGVSSLEKVKILVNQNADSFIFHNSDKRLLGSFVSGLSASKNYSLKFIFVTRATLVVEKYEKLKYKLSFIYNGVSYTDFSITDDAFIKPYQSEGSFVLNNIGLVISLGEIFNVDQCHYKLVASVIR</sequence>
<evidence type="ECO:0000313" key="3">
    <source>
        <dbReference type="Proteomes" id="UP000199050"/>
    </source>
</evidence>
<evidence type="ECO:0000259" key="1">
    <source>
        <dbReference type="Pfam" id="PF22557"/>
    </source>
</evidence>
<dbReference type="EMBL" id="FNDX01000025">
    <property type="protein sequence ID" value="SDJ84329.1"/>
    <property type="molecule type" value="Genomic_DNA"/>
</dbReference>
<organism evidence="2 3">
    <name type="scientific">Paenibacillus typhae</name>
    <dbReference type="NCBI Taxonomy" id="1174501"/>
    <lineage>
        <taxon>Bacteria</taxon>
        <taxon>Bacillati</taxon>
        <taxon>Bacillota</taxon>
        <taxon>Bacilli</taxon>
        <taxon>Bacillales</taxon>
        <taxon>Paenibacillaceae</taxon>
        <taxon>Paenibacillus</taxon>
    </lineage>
</organism>
<accession>A0A1G8X109</accession>
<name>A0A1G8X109_9BACL</name>
<dbReference type="STRING" id="1174501.SAMN05216192_12559"/>
<keyword evidence="3" id="KW-1185">Reference proteome</keyword>
<feature type="domain" description="Dual OB-containing" evidence="1">
    <location>
        <begin position="12"/>
        <end position="221"/>
    </location>
</feature>
<dbReference type="Pfam" id="PF22557">
    <property type="entry name" value="DuOB"/>
    <property type="match status" value="1"/>
</dbReference>
<dbReference type="Proteomes" id="UP000199050">
    <property type="component" value="Unassembled WGS sequence"/>
</dbReference>
<dbReference type="AlphaFoldDB" id="A0A1G8X109"/>
<evidence type="ECO:0000313" key="2">
    <source>
        <dbReference type="EMBL" id="SDJ84329.1"/>
    </source>
</evidence>
<dbReference type="InterPro" id="IPR054335">
    <property type="entry name" value="DuOB_dom"/>
</dbReference>
<protein>
    <recommendedName>
        <fullName evidence="1">Dual OB-containing domain-containing protein</fullName>
    </recommendedName>
</protein>
<reference evidence="3" key="1">
    <citation type="submission" date="2016-10" db="EMBL/GenBank/DDBJ databases">
        <authorList>
            <person name="Varghese N."/>
            <person name="Submissions S."/>
        </authorList>
    </citation>
    <scope>NUCLEOTIDE SEQUENCE [LARGE SCALE GENOMIC DNA]</scope>
    <source>
        <strain evidence="3">CGMCC 1.11012</strain>
    </source>
</reference>
<proteinExistence type="predicted"/>
<gene>
    <name evidence="2" type="ORF">SAMN05216192_12559</name>
</gene>